<dbReference type="RefSeq" id="WP_394462308.1">
    <property type="nucleotide sequence ID" value="NZ_JBIGHZ010000005.1"/>
</dbReference>
<dbReference type="InterPro" id="IPR006059">
    <property type="entry name" value="SBP"/>
</dbReference>
<evidence type="ECO:0000256" key="3">
    <source>
        <dbReference type="ARBA" id="ARBA00022448"/>
    </source>
</evidence>
<dbReference type="Proteomes" id="UP001606099">
    <property type="component" value="Unassembled WGS sequence"/>
</dbReference>
<evidence type="ECO:0000256" key="6">
    <source>
        <dbReference type="ARBA" id="ARBA00049753"/>
    </source>
</evidence>
<organism evidence="7 8">
    <name type="scientific">Roseateles rivi</name>
    <dbReference type="NCBI Taxonomy" id="3299028"/>
    <lineage>
        <taxon>Bacteria</taxon>
        <taxon>Pseudomonadati</taxon>
        <taxon>Pseudomonadota</taxon>
        <taxon>Betaproteobacteria</taxon>
        <taxon>Burkholderiales</taxon>
        <taxon>Sphaerotilaceae</taxon>
        <taxon>Roseateles</taxon>
    </lineage>
</organism>
<comment type="subcellular location">
    <subcellularLocation>
        <location evidence="1">Periplasm</location>
    </subcellularLocation>
</comment>
<dbReference type="Gene3D" id="3.40.190.10">
    <property type="entry name" value="Periplasmic binding protein-like II"/>
    <property type="match status" value="2"/>
</dbReference>
<evidence type="ECO:0000256" key="4">
    <source>
        <dbReference type="ARBA" id="ARBA00022729"/>
    </source>
</evidence>
<comment type="function">
    <text evidence="5">Part of a binding-protein-dependent transport system for a sugar.</text>
</comment>
<dbReference type="SUPFAM" id="SSF53850">
    <property type="entry name" value="Periplasmic binding protein-like II"/>
    <property type="match status" value="1"/>
</dbReference>
<evidence type="ECO:0000256" key="1">
    <source>
        <dbReference type="ARBA" id="ARBA00004418"/>
    </source>
</evidence>
<keyword evidence="4" id="KW-0732">Signal</keyword>
<evidence type="ECO:0000313" key="8">
    <source>
        <dbReference type="Proteomes" id="UP001606099"/>
    </source>
</evidence>
<dbReference type="Pfam" id="PF01547">
    <property type="entry name" value="SBP_bac_1"/>
    <property type="match status" value="1"/>
</dbReference>
<comment type="similarity">
    <text evidence="2">Belongs to the bacterial solute-binding protein 1 family.</text>
</comment>
<protein>
    <recommendedName>
        <fullName evidence="6">Probable sugar-binding periplasmic protein</fullName>
    </recommendedName>
</protein>
<name>A0ABW7FY92_9BURK</name>
<dbReference type="PANTHER" id="PTHR43649:SF28">
    <property type="entry name" value="BINDING PROTEIN COMPONENT OF ABC SUGAR TRANSPORTER-RELATED"/>
    <property type="match status" value="1"/>
</dbReference>
<keyword evidence="3" id="KW-0813">Transport</keyword>
<reference evidence="7 8" key="1">
    <citation type="submission" date="2024-08" db="EMBL/GenBank/DDBJ databases">
        <authorList>
            <person name="Lu H."/>
        </authorList>
    </citation>
    <scope>NUCLEOTIDE SEQUENCE [LARGE SCALE GENOMIC DNA]</scope>
    <source>
        <strain evidence="7 8">BYS180W</strain>
    </source>
</reference>
<sequence length="388" mass="43311">MDFAHYWISPSERASLDQVAQRFRAAGGRWTESVSQDYEFMKRDAVMRIATGFAPGAMWLGGEDIAHIGALGLVKAMDAQATQDRWPALMHDFLLQPPRYRGTLIAQPVTLHNENWAWFNARIYRRLKLPLPTTWDEFLAQAPKLKAAGVNPLAISDQAWNVRLLFTTLVAGAGGPAIYKRLFVNEDASVLDEARMQRVLRLLAELRQWRPASGQMRTWDQATQQVIKGRAAMQVMGDWAKGEFKVVGVKPGMDYICAPVPEAGGSFIMALDMVAYPVSSQSVTEAGQGLLAKTWLDRDLQLAFARKKGSLPVRKDIRAEDLDACAADSLPRLLDASRRLSAPRLTMSEPVRTELQAALAAFWVSPQMSVEDLAQRMRRALSRRSDKS</sequence>
<proteinExistence type="inferred from homology"/>
<dbReference type="PANTHER" id="PTHR43649">
    <property type="entry name" value="ARABINOSE-BINDING PROTEIN-RELATED"/>
    <property type="match status" value="1"/>
</dbReference>
<evidence type="ECO:0000313" key="7">
    <source>
        <dbReference type="EMBL" id="MFG6449279.1"/>
    </source>
</evidence>
<evidence type="ECO:0000256" key="5">
    <source>
        <dbReference type="ARBA" id="ARBA00049629"/>
    </source>
</evidence>
<gene>
    <name evidence="7" type="ORF">ACG0Z6_13705</name>
</gene>
<comment type="caution">
    <text evidence="7">The sequence shown here is derived from an EMBL/GenBank/DDBJ whole genome shotgun (WGS) entry which is preliminary data.</text>
</comment>
<dbReference type="EMBL" id="JBIGHZ010000005">
    <property type="protein sequence ID" value="MFG6449279.1"/>
    <property type="molecule type" value="Genomic_DNA"/>
</dbReference>
<accession>A0ABW7FY92</accession>
<dbReference type="InterPro" id="IPR050490">
    <property type="entry name" value="Bact_solute-bd_prot1"/>
</dbReference>
<keyword evidence="8" id="KW-1185">Reference proteome</keyword>
<evidence type="ECO:0000256" key="2">
    <source>
        <dbReference type="ARBA" id="ARBA00008520"/>
    </source>
</evidence>